<dbReference type="Pfam" id="PF00089">
    <property type="entry name" value="Trypsin"/>
    <property type="match status" value="1"/>
</dbReference>
<dbReference type="PROSITE" id="PS50240">
    <property type="entry name" value="TRYPSIN_DOM"/>
    <property type="match status" value="1"/>
</dbReference>
<dbReference type="GO" id="GO:0004252">
    <property type="term" value="F:serine-type endopeptidase activity"/>
    <property type="evidence" value="ECO:0007669"/>
    <property type="project" value="InterPro"/>
</dbReference>
<evidence type="ECO:0000256" key="3">
    <source>
        <dbReference type="ARBA" id="ARBA00023157"/>
    </source>
</evidence>
<dbReference type="AlphaFoldDB" id="A0A9N8HK16"/>
<dbReference type="Proteomes" id="UP001153069">
    <property type="component" value="Unassembled WGS sequence"/>
</dbReference>
<feature type="signal peptide" evidence="6">
    <location>
        <begin position="1"/>
        <end position="23"/>
    </location>
</feature>
<accession>A0A9N8HK16</accession>
<keyword evidence="2" id="KW-0843">Virulence</keyword>
<dbReference type="OrthoDB" id="105698at2759"/>
<evidence type="ECO:0000256" key="5">
    <source>
        <dbReference type="RuleBase" id="RU363034"/>
    </source>
</evidence>
<protein>
    <submittedName>
        <fullName evidence="8">Chymotrypsin-like elastase family member</fullName>
    </submittedName>
</protein>
<dbReference type="PANTHER" id="PTHR24276:SF98">
    <property type="entry name" value="FI18310P1-RELATED"/>
    <property type="match status" value="1"/>
</dbReference>
<dbReference type="EMBL" id="CAICTM010000723">
    <property type="protein sequence ID" value="CAB9515562.1"/>
    <property type="molecule type" value="Genomic_DNA"/>
</dbReference>
<organism evidence="8 9">
    <name type="scientific">Seminavis robusta</name>
    <dbReference type="NCBI Taxonomy" id="568900"/>
    <lineage>
        <taxon>Eukaryota</taxon>
        <taxon>Sar</taxon>
        <taxon>Stramenopiles</taxon>
        <taxon>Ochrophyta</taxon>
        <taxon>Bacillariophyta</taxon>
        <taxon>Bacillariophyceae</taxon>
        <taxon>Bacillariophycidae</taxon>
        <taxon>Naviculales</taxon>
        <taxon>Naviculaceae</taxon>
        <taxon>Seminavis</taxon>
    </lineage>
</organism>
<proteinExistence type="inferred from homology"/>
<dbReference type="SMART" id="SM00020">
    <property type="entry name" value="Tryp_SPc"/>
    <property type="match status" value="1"/>
</dbReference>
<keyword evidence="3" id="KW-1015">Disulfide bond</keyword>
<keyword evidence="9" id="KW-1185">Reference proteome</keyword>
<dbReference type="InterPro" id="IPR050430">
    <property type="entry name" value="Peptidase_S1"/>
</dbReference>
<reference evidence="8" key="1">
    <citation type="submission" date="2020-06" db="EMBL/GenBank/DDBJ databases">
        <authorList>
            <consortium name="Plant Systems Biology data submission"/>
        </authorList>
    </citation>
    <scope>NUCLEOTIDE SEQUENCE</scope>
    <source>
        <strain evidence="8">D6</strain>
    </source>
</reference>
<keyword evidence="5" id="KW-0720">Serine protease</keyword>
<dbReference type="PANTHER" id="PTHR24276">
    <property type="entry name" value="POLYSERASE-RELATED"/>
    <property type="match status" value="1"/>
</dbReference>
<keyword evidence="4" id="KW-0325">Glycoprotein</keyword>
<comment type="similarity">
    <text evidence="1">Belongs to the peptidase S1 family.</text>
</comment>
<keyword evidence="5" id="KW-0378">Hydrolase</keyword>
<dbReference type="SUPFAM" id="SSF50494">
    <property type="entry name" value="Trypsin-like serine proteases"/>
    <property type="match status" value="1"/>
</dbReference>
<sequence length="342" mass="36884">MMSTFPWTAAWLVLLLTATTTLAAETEEQQAEEQQQNLRREQEVTIDDPFWFETELPEDYDYILPMGTANEILGGTRVSAGVYPYFVSLEYNGQIYCGATLISPNRVLSAAHCFFTRSGAIFLPTNIRVGHVSTTDGETVAPSCVKIHPQYGQDRQGLYSDVAVLKLATPVTTVTEFSQLNSFVGYPTDQAQGLTAIGFGLTSNGGTTSSHLLQTSEAHDTIANCKANWKCADQKYHVCANGVNSGTNGVCNGDSGGPLYDAAKKQVGVTSFGSSVGCGSSYSDVFANVASYYDWIQGEIASNQCSSAHTMFSGTPCSGVAGFCAVGQMYSRVRNYLFDFWA</sequence>
<dbReference type="CDD" id="cd00190">
    <property type="entry name" value="Tryp_SPc"/>
    <property type="match status" value="1"/>
</dbReference>
<dbReference type="InterPro" id="IPR018114">
    <property type="entry name" value="TRYPSIN_HIS"/>
</dbReference>
<dbReference type="PROSITE" id="PS00134">
    <property type="entry name" value="TRYPSIN_HIS"/>
    <property type="match status" value="1"/>
</dbReference>
<evidence type="ECO:0000256" key="4">
    <source>
        <dbReference type="ARBA" id="ARBA00023180"/>
    </source>
</evidence>
<evidence type="ECO:0000259" key="7">
    <source>
        <dbReference type="PROSITE" id="PS50240"/>
    </source>
</evidence>
<dbReference type="InterPro" id="IPR009003">
    <property type="entry name" value="Peptidase_S1_PA"/>
</dbReference>
<dbReference type="PRINTS" id="PR00722">
    <property type="entry name" value="CHYMOTRYPSIN"/>
</dbReference>
<evidence type="ECO:0000256" key="2">
    <source>
        <dbReference type="ARBA" id="ARBA00023026"/>
    </source>
</evidence>
<dbReference type="PROSITE" id="PS00135">
    <property type="entry name" value="TRYPSIN_SER"/>
    <property type="match status" value="1"/>
</dbReference>
<dbReference type="InterPro" id="IPR001254">
    <property type="entry name" value="Trypsin_dom"/>
</dbReference>
<feature type="chain" id="PRO_5040312887" evidence="6">
    <location>
        <begin position="24"/>
        <end position="342"/>
    </location>
</feature>
<dbReference type="Gene3D" id="2.40.10.10">
    <property type="entry name" value="Trypsin-like serine proteases"/>
    <property type="match status" value="2"/>
</dbReference>
<evidence type="ECO:0000313" key="9">
    <source>
        <dbReference type="Proteomes" id="UP001153069"/>
    </source>
</evidence>
<feature type="domain" description="Peptidase S1" evidence="7">
    <location>
        <begin position="72"/>
        <end position="301"/>
    </location>
</feature>
<evidence type="ECO:0000313" key="8">
    <source>
        <dbReference type="EMBL" id="CAB9515562.1"/>
    </source>
</evidence>
<comment type="caution">
    <text evidence="8">The sequence shown here is derived from an EMBL/GenBank/DDBJ whole genome shotgun (WGS) entry which is preliminary data.</text>
</comment>
<keyword evidence="6" id="KW-0732">Signal</keyword>
<keyword evidence="5" id="KW-0645">Protease</keyword>
<gene>
    <name evidence="8" type="ORF">SEMRO_724_G193090.1</name>
</gene>
<evidence type="ECO:0000256" key="6">
    <source>
        <dbReference type="SAM" id="SignalP"/>
    </source>
</evidence>
<dbReference type="GO" id="GO:0006508">
    <property type="term" value="P:proteolysis"/>
    <property type="evidence" value="ECO:0007669"/>
    <property type="project" value="UniProtKB-KW"/>
</dbReference>
<name>A0A9N8HK16_9STRA</name>
<dbReference type="InterPro" id="IPR001314">
    <property type="entry name" value="Peptidase_S1A"/>
</dbReference>
<dbReference type="InterPro" id="IPR033116">
    <property type="entry name" value="TRYPSIN_SER"/>
</dbReference>
<dbReference type="InterPro" id="IPR043504">
    <property type="entry name" value="Peptidase_S1_PA_chymotrypsin"/>
</dbReference>
<evidence type="ECO:0000256" key="1">
    <source>
        <dbReference type="ARBA" id="ARBA00007664"/>
    </source>
</evidence>